<gene>
    <name evidence="2" type="ORF">BU14_0242s0006</name>
</gene>
<dbReference type="Proteomes" id="UP000218209">
    <property type="component" value="Unassembled WGS sequence"/>
</dbReference>
<feature type="compositionally biased region" description="Basic and acidic residues" evidence="1">
    <location>
        <begin position="117"/>
        <end position="127"/>
    </location>
</feature>
<accession>A0A1X6P372</accession>
<evidence type="ECO:0000313" key="2">
    <source>
        <dbReference type="EMBL" id="OSX75288.1"/>
    </source>
</evidence>
<evidence type="ECO:0000313" key="3">
    <source>
        <dbReference type="Proteomes" id="UP000218209"/>
    </source>
</evidence>
<reference evidence="2 3" key="1">
    <citation type="submission" date="2017-03" db="EMBL/GenBank/DDBJ databases">
        <title>WGS assembly of Porphyra umbilicalis.</title>
        <authorList>
            <person name="Brawley S.H."/>
            <person name="Blouin N.A."/>
            <person name="Ficko-Blean E."/>
            <person name="Wheeler G.L."/>
            <person name="Lohr M."/>
            <person name="Goodson H.V."/>
            <person name="Jenkins J.W."/>
            <person name="Blaby-Haas C.E."/>
            <person name="Helliwell K.E."/>
            <person name="Chan C."/>
            <person name="Marriage T."/>
            <person name="Bhattacharya D."/>
            <person name="Klein A.S."/>
            <person name="Badis Y."/>
            <person name="Brodie J."/>
            <person name="Cao Y."/>
            <person name="Collen J."/>
            <person name="Dittami S.M."/>
            <person name="Gachon C.M."/>
            <person name="Green B.R."/>
            <person name="Karpowicz S."/>
            <person name="Kim J.W."/>
            <person name="Kudahl U."/>
            <person name="Lin S."/>
            <person name="Michel G."/>
            <person name="Mittag M."/>
            <person name="Olson B.J."/>
            <person name="Pangilinan J."/>
            <person name="Peng Y."/>
            <person name="Qiu H."/>
            <person name="Shu S."/>
            <person name="Singer J.T."/>
            <person name="Smith A.G."/>
            <person name="Sprecher B.N."/>
            <person name="Wagner V."/>
            <person name="Wang W."/>
            <person name="Wang Z.-Y."/>
            <person name="Yan J."/>
            <person name="Yarish C."/>
            <person name="Zoeuner-Riek S."/>
            <person name="Zhuang Y."/>
            <person name="Zou Y."/>
            <person name="Lindquist E.A."/>
            <person name="Grimwood J."/>
            <person name="Barry K."/>
            <person name="Rokhsar D.S."/>
            <person name="Schmutz J."/>
            <person name="Stiller J.W."/>
            <person name="Grossman A.R."/>
            <person name="Prochnik S.E."/>
        </authorList>
    </citation>
    <scope>NUCLEOTIDE SEQUENCE [LARGE SCALE GENOMIC DNA]</scope>
    <source>
        <strain evidence="2">4086291</strain>
    </source>
</reference>
<name>A0A1X6P372_PORUM</name>
<organism evidence="2 3">
    <name type="scientific">Porphyra umbilicalis</name>
    <name type="common">Purple laver</name>
    <name type="synonym">Red alga</name>
    <dbReference type="NCBI Taxonomy" id="2786"/>
    <lineage>
        <taxon>Eukaryota</taxon>
        <taxon>Rhodophyta</taxon>
        <taxon>Bangiophyceae</taxon>
        <taxon>Bangiales</taxon>
        <taxon>Bangiaceae</taxon>
        <taxon>Porphyra</taxon>
    </lineage>
</organism>
<proteinExistence type="predicted"/>
<feature type="region of interest" description="Disordered" evidence="1">
    <location>
        <begin position="92"/>
        <end position="150"/>
    </location>
</feature>
<dbReference type="EMBL" id="KV918908">
    <property type="protein sequence ID" value="OSX75288.1"/>
    <property type="molecule type" value="Genomic_DNA"/>
</dbReference>
<sequence length="150" mass="15577">MSPWTADSSAAGDGRRVVADEDDVSPQPPTFGDTLGRVELDDRARGVVTGVELTAPHCTCVVGDVVSGNGSRWKGVAVSMVGRPSVAKFRAMTSTEGRCQALPTRRPRGGRTAARNEAGRRQDDGRRRNGSVVGGAGGWSGGRSDGLRAG</sequence>
<evidence type="ECO:0000256" key="1">
    <source>
        <dbReference type="SAM" id="MobiDB-lite"/>
    </source>
</evidence>
<feature type="region of interest" description="Disordered" evidence="1">
    <location>
        <begin position="1"/>
        <end position="36"/>
    </location>
</feature>
<dbReference type="AlphaFoldDB" id="A0A1X6P372"/>
<keyword evidence="3" id="KW-1185">Reference proteome</keyword>
<feature type="compositionally biased region" description="Gly residues" evidence="1">
    <location>
        <begin position="132"/>
        <end position="150"/>
    </location>
</feature>
<protein>
    <submittedName>
        <fullName evidence="2">Uncharacterized protein</fullName>
    </submittedName>
</protein>